<dbReference type="GO" id="GO:0000155">
    <property type="term" value="F:phosphorelay sensor kinase activity"/>
    <property type="evidence" value="ECO:0007669"/>
    <property type="project" value="InterPro"/>
</dbReference>
<evidence type="ECO:0000256" key="11">
    <source>
        <dbReference type="ARBA" id="ARBA00022989"/>
    </source>
</evidence>
<dbReference type="PANTHER" id="PTHR43711">
    <property type="entry name" value="TWO-COMPONENT HISTIDINE KINASE"/>
    <property type="match status" value="1"/>
</dbReference>
<dbReference type="InterPro" id="IPR003661">
    <property type="entry name" value="HisK_dim/P_dom"/>
</dbReference>
<evidence type="ECO:0000256" key="14">
    <source>
        <dbReference type="ARBA" id="ARBA00035305"/>
    </source>
</evidence>
<evidence type="ECO:0000256" key="12">
    <source>
        <dbReference type="ARBA" id="ARBA00023012"/>
    </source>
</evidence>
<dbReference type="Pfam" id="PF00672">
    <property type="entry name" value="HAMP"/>
    <property type="match status" value="1"/>
</dbReference>
<keyword evidence="5" id="KW-0597">Phosphoprotein</keyword>
<proteinExistence type="predicted"/>
<evidence type="ECO:0000256" key="15">
    <source>
        <dbReference type="SAM" id="Phobius"/>
    </source>
</evidence>
<dbReference type="NCBIfam" id="NF040691">
    <property type="entry name" value="MtrAB_MtrB"/>
    <property type="match status" value="1"/>
</dbReference>
<dbReference type="InterPro" id="IPR003660">
    <property type="entry name" value="HAMP_dom"/>
</dbReference>
<accession>A0A4P7IHZ4</accession>
<keyword evidence="4" id="KW-1003">Cell membrane</keyword>
<evidence type="ECO:0000256" key="7">
    <source>
        <dbReference type="ARBA" id="ARBA00022692"/>
    </source>
</evidence>
<dbReference type="PROSITE" id="PS50109">
    <property type="entry name" value="HIS_KIN"/>
    <property type="match status" value="1"/>
</dbReference>
<comment type="subcellular location">
    <subcellularLocation>
        <location evidence="2">Cell membrane</location>
        <topology evidence="2">Multi-pass membrane protein</topology>
    </subcellularLocation>
</comment>
<dbReference type="EMBL" id="CP038436">
    <property type="protein sequence ID" value="QBX56343.1"/>
    <property type="molecule type" value="Genomic_DNA"/>
</dbReference>
<dbReference type="GO" id="GO:0005524">
    <property type="term" value="F:ATP binding"/>
    <property type="evidence" value="ECO:0007669"/>
    <property type="project" value="UniProtKB-KW"/>
</dbReference>
<dbReference type="InterPro" id="IPR004358">
    <property type="entry name" value="Sig_transdc_His_kin-like_C"/>
</dbReference>
<organism evidence="18 19">
    <name type="scientific">Nocardioides seonyuensis</name>
    <dbReference type="NCBI Taxonomy" id="2518371"/>
    <lineage>
        <taxon>Bacteria</taxon>
        <taxon>Bacillati</taxon>
        <taxon>Actinomycetota</taxon>
        <taxon>Actinomycetes</taxon>
        <taxon>Propionibacteriales</taxon>
        <taxon>Nocardioidaceae</taxon>
        <taxon>Nocardioides</taxon>
    </lineage>
</organism>
<dbReference type="PROSITE" id="PS50885">
    <property type="entry name" value="HAMP"/>
    <property type="match status" value="1"/>
</dbReference>
<dbReference type="PRINTS" id="PR00344">
    <property type="entry name" value="BCTRLSENSOR"/>
</dbReference>
<dbReference type="InterPro" id="IPR036890">
    <property type="entry name" value="HATPase_C_sf"/>
</dbReference>
<dbReference type="InterPro" id="IPR047669">
    <property type="entry name" value="MtrAB_MtrB"/>
</dbReference>
<feature type="transmembrane region" description="Helical" evidence="15">
    <location>
        <begin position="37"/>
        <end position="57"/>
    </location>
</feature>
<feature type="domain" description="Histidine kinase" evidence="16">
    <location>
        <begin position="307"/>
        <end position="524"/>
    </location>
</feature>
<dbReference type="Proteomes" id="UP000294853">
    <property type="component" value="Chromosome"/>
</dbReference>
<keyword evidence="19" id="KW-1185">Reference proteome</keyword>
<dbReference type="SMART" id="SM00304">
    <property type="entry name" value="HAMP"/>
    <property type="match status" value="1"/>
</dbReference>
<keyword evidence="9" id="KW-0418">Kinase</keyword>
<feature type="domain" description="HAMP" evidence="17">
    <location>
        <begin position="240"/>
        <end position="292"/>
    </location>
</feature>
<evidence type="ECO:0000256" key="5">
    <source>
        <dbReference type="ARBA" id="ARBA00022553"/>
    </source>
</evidence>
<dbReference type="Gene3D" id="6.10.340.10">
    <property type="match status" value="1"/>
</dbReference>
<keyword evidence="7 15" id="KW-0812">Transmembrane</keyword>
<dbReference type="SMART" id="SM00388">
    <property type="entry name" value="HisKA"/>
    <property type="match status" value="1"/>
</dbReference>
<name>A0A4P7IHZ4_9ACTN</name>
<comment type="catalytic activity">
    <reaction evidence="1">
        <text>ATP + protein L-histidine = ADP + protein N-phospho-L-histidine.</text>
        <dbReference type="EC" id="2.7.13.3"/>
    </reaction>
</comment>
<dbReference type="InterPro" id="IPR050736">
    <property type="entry name" value="Sensor_HK_Regulatory"/>
</dbReference>
<dbReference type="CDD" id="cd06225">
    <property type="entry name" value="HAMP"/>
    <property type="match status" value="1"/>
</dbReference>
<evidence type="ECO:0000256" key="4">
    <source>
        <dbReference type="ARBA" id="ARBA00022475"/>
    </source>
</evidence>
<evidence type="ECO:0000256" key="8">
    <source>
        <dbReference type="ARBA" id="ARBA00022741"/>
    </source>
</evidence>
<keyword evidence="11 15" id="KW-1133">Transmembrane helix</keyword>
<keyword evidence="10" id="KW-0067">ATP-binding</keyword>
<dbReference type="GO" id="GO:0005886">
    <property type="term" value="C:plasma membrane"/>
    <property type="evidence" value="ECO:0007669"/>
    <property type="project" value="UniProtKB-SubCell"/>
</dbReference>
<gene>
    <name evidence="18" type="ORF">EXE58_13275</name>
</gene>
<evidence type="ECO:0000256" key="3">
    <source>
        <dbReference type="ARBA" id="ARBA00012438"/>
    </source>
</evidence>
<dbReference type="EC" id="2.7.13.3" evidence="3"/>
<keyword evidence="8" id="KW-0547">Nucleotide-binding</keyword>
<evidence type="ECO:0000256" key="9">
    <source>
        <dbReference type="ARBA" id="ARBA00022777"/>
    </source>
</evidence>
<sequence>MAEPTTPTRGRERLPGGLGHALRRGPSFWRRSVQARVVLSTAVLSAVVIGIVGWVLIQQTRDGLLENRVDAVVSEAERETESARSALDSALGVELDESAQQQELVQPIIAQGATRGFAVVLSPPIGEGSRLSDGGAKFTLGLDLESVPEALEDRFDVASPTSWTYTDISTTRDVPGLPEGPGVVVASQVRLPADGHTYTLYYLYPLAEQEETLALVARAMLTAGTLLLVLVAGLTWLVTRQVVTPIRMARRVAERLAAGQLQERLRVRGEDDLARLATSFNQMASNLQKQIRQLEELSRMQRRFVSDVSHELRTPLTTVRMASDVLHDAREGFGPVAGRAAELLQTELDRFETLLADLLEISRFDAGAAVLDAEDVDLVDVAHRVVDMTRGLAQQRGIRVVVHDPGVSCLAEADVRRVERIVRNLITNAIDHAESGNVDVYVAGDDHASAIAVRDHGVGLGPGESAMVFNRFWRADPARARSSGGTGLGLSISLEDAHLHGGWLQAWGRPGQGAQFRLTLPRRLADALRHSPLPLVPEDARESA</sequence>
<dbReference type="KEGG" id="nsn:EXE58_13275"/>
<dbReference type="Pfam" id="PF02518">
    <property type="entry name" value="HATPase_c"/>
    <property type="match status" value="1"/>
</dbReference>
<dbReference type="CDD" id="cd00082">
    <property type="entry name" value="HisKA"/>
    <property type="match status" value="1"/>
</dbReference>
<dbReference type="FunFam" id="1.10.287.130:FF:000010">
    <property type="entry name" value="Two-component sensor histidine kinase"/>
    <property type="match status" value="1"/>
</dbReference>
<dbReference type="InterPro" id="IPR003594">
    <property type="entry name" value="HATPase_dom"/>
</dbReference>
<evidence type="ECO:0000259" key="16">
    <source>
        <dbReference type="PROSITE" id="PS50109"/>
    </source>
</evidence>
<keyword evidence="13 15" id="KW-0472">Membrane</keyword>
<feature type="transmembrane region" description="Helical" evidence="15">
    <location>
        <begin position="215"/>
        <end position="238"/>
    </location>
</feature>
<keyword evidence="12" id="KW-0902">Two-component regulatory system</keyword>
<dbReference type="SUPFAM" id="SSF158472">
    <property type="entry name" value="HAMP domain-like"/>
    <property type="match status" value="1"/>
</dbReference>
<evidence type="ECO:0000313" key="18">
    <source>
        <dbReference type="EMBL" id="QBX56343.1"/>
    </source>
</evidence>
<evidence type="ECO:0000256" key="2">
    <source>
        <dbReference type="ARBA" id="ARBA00004651"/>
    </source>
</evidence>
<dbReference type="AlphaFoldDB" id="A0A4P7IHZ4"/>
<dbReference type="SUPFAM" id="SSF47384">
    <property type="entry name" value="Homodimeric domain of signal transducing histidine kinase"/>
    <property type="match status" value="1"/>
</dbReference>
<dbReference type="InterPro" id="IPR005467">
    <property type="entry name" value="His_kinase_dom"/>
</dbReference>
<evidence type="ECO:0000256" key="10">
    <source>
        <dbReference type="ARBA" id="ARBA00022840"/>
    </source>
</evidence>
<dbReference type="FunFam" id="3.30.565.10:FF:000013">
    <property type="entry name" value="Two-component sensor histidine kinase"/>
    <property type="match status" value="1"/>
</dbReference>
<evidence type="ECO:0000256" key="13">
    <source>
        <dbReference type="ARBA" id="ARBA00023136"/>
    </source>
</evidence>
<evidence type="ECO:0000313" key="19">
    <source>
        <dbReference type="Proteomes" id="UP000294853"/>
    </source>
</evidence>
<dbReference type="InterPro" id="IPR036097">
    <property type="entry name" value="HisK_dim/P_sf"/>
</dbReference>
<dbReference type="RefSeq" id="WP_135268333.1">
    <property type="nucleotide sequence ID" value="NZ_CP038436.1"/>
</dbReference>
<dbReference type="Gene3D" id="1.10.287.130">
    <property type="match status" value="1"/>
</dbReference>
<dbReference type="SMART" id="SM00387">
    <property type="entry name" value="HATPase_c"/>
    <property type="match status" value="1"/>
</dbReference>
<dbReference type="OrthoDB" id="9786919at2"/>
<dbReference type="SUPFAM" id="SSF55874">
    <property type="entry name" value="ATPase domain of HSP90 chaperone/DNA topoisomerase II/histidine kinase"/>
    <property type="match status" value="1"/>
</dbReference>
<dbReference type="Gene3D" id="3.30.565.10">
    <property type="entry name" value="Histidine kinase-like ATPase, C-terminal domain"/>
    <property type="match status" value="1"/>
</dbReference>
<protein>
    <recommendedName>
        <fullName evidence="14">Sensor histidine kinase MtrB</fullName>
        <ecNumber evidence="3">2.7.13.3</ecNumber>
    </recommendedName>
</protein>
<reference evidence="18 19" key="1">
    <citation type="submission" date="2019-03" db="EMBL/GenBank/DDBJ databases">
        <title>Three New Species of Nocardioides, Nocardioides euryhalodurans sp. nov., Nocardioides seonyuensis sp. nov. and Nocardioides eburneoflavus sp. nov. Iolated from Soil.</title>
        <authorList>
            <person name="Roh S.G."/>
            <person name="Lee C."/>
            <person name="Kim M.-K."/>
            <person name="Kim S.B."/>
        </authorList>
    </citation>
    <scope>NUCLEOTIDE SEQUENCE [LARGE SCALE GENOMIC DNA]</scope>
    <source>
        <strain evidence="18 19">MMS17-SY207-3</strain>
    </source>
</reference>
<evidence type="ECO:0000259" key="17">
    <source>
        <dbReference type="PROSITE" id="PS50885"/>
    </source>
</evidence>
<dbReference type="PANTHER" id="PTHR43711:SF1">
    <property type="entry name" value="HISTIDINE KINASE 1"/>
    <property type="match status" value="1"/>
</dbReference>
<evidence type="ECO:0000256" key="6">
    <source>
        <dbReference type="ARBA" id="ARBA00022679"/>
    </source>
</evidence>
<keyword evidence="6" id="KW-0808">Transferase</keyword>
<dbReference type="CDD" id="cd00075">
    <property type="entry name" value="HATPase"/>
    <property type="match status" value="1"/>
</dbReference>
<dbReference type="Pfam" id="PF00512">
    <property type="entry name" value="HisKA"/>
    <property type="match status" value="1"/>
</dbReference>
<evidence type="ECO:0000256" key="1">
    <source>
        <dbReference type="ARBA" id="ARBA00000085"/>
    </source>
</evidence>